<comment type="caution">
    <text evidence="2">The sequence shown here is derived from an EMBL/GenBank/DDBJ whole genome shotgun (WGS) entry which is preliminary data.</text>
</comment>
<dbReference type="Proteomes" id="UP000256304">
    <property type="component" value="Unassembled WGS sequence"/>
</dbReference>
<gene>
    <name evidence="2" type="ORF">A8990_1664</name>
</gene>
<sequence length="118" mass="13251">MHWYGKVISNYVGFTGRARRKEYWMFLLFNIIISIILGIIEGISGSGLLSKLYSLFIFLPSLAVTVRRLHDTGKSGWWVLIGLVPIVGFIVLLIFTCLDSDPGTNQYGENPKDFGGSY</sequence>
<dbReference type="EMBL" id="QTTN01000066">
    <property type="protein sequence ID" value="REE56267.1"/>
    <property type="molecule type" value="Genomic_DNA"/>
</dbReference>
<evidence type="ECO:0000313" key="3">
    <source>
        <dbReference type="Proteomes" id="UP000256304"/>
    </source>
</evidence>
<feature type="transmembrane region" description="Helical" evidence="1">
    <location>
        <begin position="52"/>
        <end position="70"/>
    </location>
</feature>
<dbReference type="AlphaFoldDB" id="A0A3D9Q8J5"/>
<keyword evidence="1" id="KW-0812">Transmembrane</keyword>
<keyword evidence="1" id="KW-0472">Membrane</keyword>
<dbReference type="OrthoDB" id="9812349at2"/>
<feature type="transmembrane region" description="Helical" evidence="1">
    <location>
        <begin position="23"/>
        <end position="40"/>
    </location>
</feature>
<dbReference type="PANTHER" id="PTHR34980">
    <property type="entry name" value="INNER MEMBRANE PROTEIN-RELATED-RELATED"/>
    <property type="match status" value="1"/>
</dbReference>
<evidence type="ECO:0000313" key="2">
    <source>
        <dbReference type="EMBL" id="REE56267.1"/>
    </source>
</evidence>
<evidence type="ECO:0000256" key="1">
    <source>
        <dbReference type="SAM" id="Phobius"/>
    </source>
</evidence>
<organism evidence="2 3">
    <name type="scientific">Paenibacillus taihuensis</name>
    <dbReference type="NCBI Taxonomy" id="1156355"/>
    <lineage>
        <taxon>Bacteria</taxon>
        <taxon>Bacillati</taxon>
        <taxon>Bacillota</taxon>
        <taxon>Bacilli</taxon>
        <taxon>Bacillales</taxon>
        <taxon>Paenibacillaceae</taxon>
        <taxon>Paenibacillus</taxon>
    </lineage>
</organism>
<dbReference type="RefSeq" id="WP_116192694.1">
    <property type="nucleotide sequence ID" value="NZ_QTTN01000066.1"/>
</dbReference>
<keyword evidence="1" id="KW-1133">Transmembrane helix</keyword>
<accession>A0A3D9Q8J5</accession>
<proteinExistence type="predicted"/>
<reference evidence="2 3" key="1">
    <citation type="submission" date="2018-08" db="EMBL/GenBank/DDBJ databases">
        <title>Genomic Encyclopedia of Type Strains, Phase III (KMG-III): the genomes of soil and plant-associated and newly described type strains.</title>
        <authorList>
            <person name="Whitman W."/>
        </authorList>
    </citation>
    <scope>NUCLEOTIDE SEQUENCE [LARGE SCALE GENOMIC DNA]</scope>
    <source>
        <strain evidence="2 3">CGMCC 1.10966</strain>
    </source>
</reference>
<dbReference type="PANTHER" id="PTHR34980:SF2">
    <property type="entry name" value="INNER MEMBRANE PROTEIN YHAH-RELATED"/>
    <property type="match status" value="1"/>
</dbReference>
<name>A0A3D9Q8J5_9BACL</name>
<dbReference type="Pfam" id="PF05656">
    <property type="entry name" value="DUF805"/>
    <property type="match status" value="1"/>
</dbReference>
<dbReference type="GO" id="GO:0005886">
    <property type="term" value="C:plasma membrane"/>
    <property type="evidence" value="ECO:0007669"/>
    <property type="project" value="TreeGrafter"/>
</dbReference>
<dbReference type="InterPro" id="IPR008523">
    <property type="entry name" value="DUF805"/>
</dbReference>
<feature type="transmembrane region" description="Helical" evidence="1">
    <location>
        <begin position="76"/>
        <end position="98"/>
    </location>
</feature>
<protein>
    <submittedName>
        <fullName evidence="2">Uncharacterized membrane protein YhaH (DUF805 family)</fullName>
    </submittedName>
</protein>
<keyword evidence="3" id="KW-1185">Reference proteome</keyword>